<protein>
    <recommendedName>
        <fullName evidence="3">DUF7159 domain-containing protein</fullName>
    </recommendedName>
</protein>
<sequence length="562" mass="55424">MDVVLGIALTVDSVRLVLVEGSGGVGDLIDQDIFDVDRSGGVESATVTEHIVNAVLGTYGVAAANGHHVERIAVTWTDGAAEDADLLIEALGEVGLPNVVAITGCDAAESFVEQMASAAGESCAAACLIEGTQAPVAYIAVMHAAGGVRRMRSRVVDAADHRQLALSVRGACAECAAEADEVAVYAAGSAGVLTGMLAGELNSTLSTQVTIPQNAALAFARGAALTNAGAHRRLHVVGARSAMAAGGGSGISLPAPTLFVPRTAKLMAIPGVGTAAAPASAPAVAVTTTDHSRQLRMLTAVVGCGVLAFVAAVSMYVGSQLRTSDEQTAEAKPRPANVAPAAAETPAPQAAPTPDAAAAPAAPPPPAAPQLPPAPAAPAVPAAVTVIAPPAAPAPAVPPNPLQLLAAVAGPQLAALNQGLHGGAMPGSTAPGANPLSALAPGALPPNPAAGDPALNNAAFQVAQAVVPPALDRADQPVNLPAVPPVTDKPINLPPLRDIIDGVRPDRQNEDAHFGVNVPKPDSPYYQPPGASAATGETPVEAAPPPADAPLPAEAGAAPPSP</sequence>
<feature type="compositionally biased region" description="Low complexity" evidence="1">
    <location>
        <begin position="430"/>
        <end position="442"/>
    </location>
</feature>
<dbReference type="EMBL" id="CP059894">
    <property type="protein sequence ID" value="QNJ93128.1"/>
    <property type="molecule type" value="Genomic_DNA"/>
</dbReference>
<evidence type="ECO:0000256" key="1">
    <source>
        <dbReference type="SAM" id="MobiDB-lite"/>
    </source>
</evidence>
<accession>A0A7G8PFL2</accession>
<feature type="compositionally biased region" description="Low complexity" evidence="1">
    <location>
        <begin position="335"/>
        <end position="360"/>
    </location>
</feature>
<dbReference type="Pfam" id="PF23717">
    <property type="entry name" value="DUF7159"/>
    <property type="match status" value="1"/>
</dbReference>
<feature type="region of interest" description="Disordered" evidence="1">
    <location>
        <begin position="425"/>
        <end position="450"/>
    </location>
</feature>
<evidence type="ECO:0000313" key="4">
    <source>
        <dbReference type="EMBL" id="QNJ93128.1"/>
    </source>
</evidence>
<keyword evidence="2" id="KW-0812">Transmembrane</keyword>
<gene>
    <name evidence="4" type="ORF">HZU40_01720</name>
</gene>
<name>A0A7G8PFL2_9MYCO</name>
<feature type="compositionally biased region" description="Basic and acidic residues" evidence="1">
    <location>
        <begin position="323"/>
        <end position="333"/>
    </location>
</feature>
<evidence type="ECO:0000256" key="2">
    <source>
        <dbReference type="SAM" id="Phobius"/>
    </source>
</evidence>
<feature type="compositionally biased region" description="Basic and acidic residues" evidence="1">
    <location>
        <begin position="498"/>
        <end position="513"/>
    </location>
</feature>
<feature type="region of interest" description="Disordered" evidence="1">
    <location>
        <begin position="498"/>
        <end position="562"/>
    </location>
</feature>
<dbReference type="AlphaFoldDB" id="A0A7G8PFL2"/>
<evidence type="ECO:0000313" key="5">
    <source>
        <dbReference type="Proteomes" id="UP000515498"/>
    </source>
</evidence>
<dbReference type="KEGG" id="mflu:HZU40_01720"/>
<feature type="compositionally biased region" description="Pro residues" evidence="1">
    <location>
        <begin position="361"/>
        <end position="376"/>
    </location>
</feature>
<feature type="compositionally biased region" description="Low complexity" evidence="1">
    <location>
        <begin position="550"/>
        <end position="562"/>
    </location>
</feature>
<dbReference type="RefSeq" id="WP_187097299.1">
    <property type="nucleotide sequence ID" value="NZ_CP059894.1"/>
</dbReference>
<keyword evidence="2" id="KW-1133">Transmembrane helix</keyword>
<keyword evidence="2" id="KW-0472">Membrane</keyword>
<feature type="domain" description="DUF7159" evidence="3">
    <location>
        <begin position="2"/>
        <end position="230"/>
    </location>
</feature>
<reference evidence="4 5" key="1">
    <citation type="submission" date="2020-07" db="EMBL/GenBank/DDBJ databases">
        <title>Draft genome sequence of four isobutane-metabolizing strains capable of cometabolically degrading diverse ether contaminants.</title>
        <authorList>
            <person name="Chen W."/>
            <person name="Faulkner N."/>
            <person name="Smith C."/>
            <person name="Hyman M."/>
        </authorList>
    </citation>
    <scope>NUCLEOTIDE SEQUENCE [LARGE SCALE GENOMIC DNA]</scope>
    <source>
        <strain evidence="4 5">2A</strain>
    </source>
</reference>
<dbReference type="Proteomes" id="UP000515498">
    <property type="component" value="Chromosome"/>
</dbReference>
<proteinExistence type="predicted"/>
<organism evidence="4 5">
    <name type="scientific">Mycolicibacterium fluoranthenivorans</name>
    <dbReference type="NCBI Taxonomy" id="258505"/>
    <lineage>
        <taxon>Bacteria</taxon>
        <taxon>Bacillati</taxon>
        <taxon>Actinomycetota</taxon>
        <taxon>Actinomycetes</taxon>
        <taxon>Mycobacteriales</taxon>
        <taxon>Mycobacteriaceae</taxon>
        <taxon>Mycolicibacterium</taxon>
    </lineage>
</organism>
<feature type="transmembrane region" description="Helical" evidence="2">
    <location>
        <begin position="297"/>
        <end position="317"/>
    </location>
</feature>
<dbReference type="InterPro" id="IPR055583">
    <property type="entry name" value="DUF7159"/>
</dbReference>
<feature type="region of interest" description="Disordered" evidence="1">
    <location>
        <begin position="323"/>
        <end position="376"/>
    </location>
</feature>
<evidence type="ECO:0000259" key="3">
    <source>
        <dbReference type="Pfam" id="PF23717"/>
    </source>
</evidence>